<dbReference type="InterPro" id="IPR007263">
    <property type="entry name" value="DCC1-like"/>
</dbReference>
<sequence length="146" mass="16858">MQASTPAPFLNPDDTVVLFDGTCKLCNGWARFVIRHDQARRIQLATVQSPEGQALLGWAGLPQDKFNTIVLISNNKVSIRSEAMFEILKRLNAPWRWLTVARVIPQILRDWMYDKIALNRYRLFGRYDSSRAPTADHDRRFLKGDQ</sequence>
<dbReference type="RefSeq" id="WP_231677055.1">
    <property type="nucleotide sequence ID" value="NZ_CP081201.1"/>
</dbReference>
<proteinExistence type="predicted"/>
<evidence type="ECO:0000313" key="2">
    <source>
        <dbReference type="Proteomes" id="UP001063228"/>
    </source>
</evidence>
<dbReference type="Proteomes" id="UP001063228">
    <property type="component" value="Chromosome"/>
</dbReference>
<name>A0ABY6FMV6_9PSED</name>
<dbReference type="PANTHER" id="PTHR33639">
    <property type="entry name" value="THIOL-DISULFIDE OXIDOREDUCTASE DCC"/>
    <property type="match status" value="1"/>
</dbReference>
<dbReference type="EMBL" id="CP081201">
    <property type="protein sequence ID" value="UXZ99215.1"/>
    <property type="molecule type" value="Genomic_DNA"/>
</dbReference>
<evidence type="ECO:0000313" key="1">
    <source>
        <dbReference type="EMBL" id="UXZ99215.1"/>
    </source>
</evidence>
<reference evidence="1" key="1">
    <citation type="submission" date="2021-08" db="EMBL/GenBank/DDBJ databases">
        <title>Complete genome sequence of Pseudomonas phytophila.</title>
        <authorList>
            <person name="Weir B.S."/>
            <person name="Templeton M.D."/>
            <person name="Arshed S."/>
            <person name="Andersen M.T."/>
            <person name="Jayaraman J."/>
        </authorList>
    </citation>
    <scope>NUCLEOTIDE SEQUENCE</scope>
    <source>
        <strain evidence="1">ICMP 23753</strain>
    </source>
</reference>
<dbReference type="Pfam" id="PF04134">
    <property type="entry name" value="DCC1-like"/>
    <property type="match status" value="1"/>
</dbReference>
<dbReference type="PANTHER" id="PTHR33639:SF2">
    <property type="entry name" value="DUF393 DOMAIN-CONTAINING PROTEIN"/>
    <property type="match status" value="1"/>
</dbReference>
<gene>
    <name evidence="1" type="ORF">K3169_14945</name>
</gene>
<accession>A0ABY6FMV6</accession>
<organism evidence="1 2">
    <name type="scientific">Pseudomonas phytophila</name>
    <dbReference type="NCBI Taxonomy" id="2867264"/>
    <lineage>
        <taxon>Bacteria</taxon>
        <taxon>Pseudomonadati</taxon>
        <taxon>Pseudomonadota</taxon>
        <taxon>Gammaproteobacteria</taxon>
        <taxon>Pseudomonadales</taxon>
        <taxon>Pseudomonadaceae</taxon>
        <taxon>Pseudomonas</taxon>
    </lineage>
</organism>
<protein>
    <submittedName>
        <fullName evidence="1">Thiol-disulfide oxidoreductase DCC family protein</fullName>
    </submittedName>
</protein>
<keyword evidence="2" id="KW-1185">Reference proteome</keyword>
<dbReference type="InterPro" id="IPR052927">
    <property type="entry name" value="DCC_oxidoreductase"/>
</dbReference>